<feature type="coiled-coil region" evidence="1">
    <location>
        <begin position="15"/>
        <end position="63"/>
    </location>
</feature>
<proteinExistence type="predicted"/>
<dbReference type="RefSeq" id="WP_150012458.1">
    <property type="nucleotide sequence ID" value="NZ_VWSG01000006.1"/>
</dbReference>
<reference evidence="2 3" key="1">
    <citation type="submission" date="2019-09" db="EMBL/GenBank/DDBJ databases">
        <title>Genome sequence and assembly of Flavobacterium sp.</title>
        <authorList>
            <person name="Chhetri G."/>
        </authorList>
    </citation>
    <scope>NUCLEOTIDE SEQUENCE [LARGE SCALE GENOMIC DNA]</scope>
    <source>
        <strain evidence="2 3">SNL9</strain>
    </source>
</reference>
<sequence length="98" mass="11518">MEKLSDITLSIETKLNKLIQHLEKVVKENEQLRNELLQHQTQQTNLQQKHIELQKQYDNLKIANGLLGSEDFKKETKLKINSLVREIDHCISQLTKID</sequence>
<evidence type="ECO:0000313" key="3">
    <source>
        <dbReference type="Proteomes" id="UP000325141"/>
    </source>
</evidence>
<dbReference type="AlphaFoldDB" id="A0A5M6CLS6"/>
<accession>A0A5M6CLS6</accession>
<organism evidence="2 3">
    <name type="scientific">Paenimyroides baculatum</name>
    <dbReference type="NCBI Taxonomy" id="2608000"/>
    <lineage>
        <taxon>Bacteria</taxon>
        <taxon>Pseudomonadati</taxon>
        <taxon>Bacteroidota</taxon>
        <taxon>Flavobacteriia</taxon>
        <taxon>Flavobacteriales</taxon>
        <taxon>Flavobacteriaceae</taxon>
        <taxon>Paenimyroides</taxon>
    </lineage>
</organism>
<protein>
    <submittedName>
        <fullName evidence="2">Uncharacterized protein</fullName>
    </submittedName>
</protein>
<evidence type="ECO:0000256" key="1">
    <source>
        <dbReference type="SAM" id="Coils"/>
    </source>
</evidence>
<keyword evidence="3" id="KW-1185">Reference proteome</keyword>
<keyword evidence="1" id="KW-0175">Coiled coil</keyword>
<comment type="caution">
    <text evidence="2">The sequence shown here is derived from an EMBL/GenBank/DDBJ whole genome shotgun (WGS) entry which is preliminary data.</text>
</comment>
<gene>
    <name evidence="2" type="ORF">F0460_09145</name>
</gene>
<name>A0A5M6CLS6_9FLAO</name>
<dbReference type="Proteomes" id="UP000325141">
    <property type="component" value="Unassembled WGS sequence"/>
</dbReference>
<evidence type="ECO:0000313" key="2">
    <source>
        <dbReference type="EMBL" id="KAA5534265.1"/>
    </source>
</evidence>
<dbReference type="EMBL" id="VWSG01000006">
    <property type="protein sequence ID" value="KAA5534265.1"/>
    <property type="molecule type" value="Genomic_DNA"/>
</dbReference>